<protein>
    <submittedName>
        <fullName evidence="7">Uncharacterized protein</fullName>
    </submittedName>
</protein>
<keyword evidence="4 6" id="KW-0802">TPR repeat</keyword>
<comment type="similarity">
    <text evidence="5">Belongs to the Rap family.</text>
</comment>
<sequence length="372" mass="41235">MTRHADLDRLLDTAETLLQQQAGEGLQLLEHARRQAEAADRTDAALRARRLSAIALCHLGRSGDSLALLQETLPLAVQAGVIGEEAELLEALGRCHYSTGDYDAAMRCWHEALAVALGAGCHAAFIRAQVGLGQVFFGYERYEAALEHHYKAYDYVHLVDDLVLRGMVYINLAHDLYRLVRLDEAEIALQRAYDVMAPARSLEHEAEVYRMRGLLLLARGNPEDAYASFMAALKICRLQRHQWGELVSLIGLGECLLAQSEWLDARETLEITLALAEQSFPSPHIHYRIHAALAKVNAGLGNTPGVEHHRAAHQRHYIAFHSQPPTVMIAALAERTDASHDEDIRTRTLRRANDEAGSYSAPVLATSLGKVH</sequence>
<dbReference type="GO" id="GO:0005737">
    <property type="term" value="C:cytoplasm"/>
    <property type="evidence" value="ECO:0007669"/>
    <property type="project" value="UniProtKB-SubCell"/>
</dbReference>
<proteinExistence type="inferred from homology"/>
<dbReference type="InterPro" id="IPR013105">
    <property type="entry name" value="TPR_2"/>
</dbReference>
<reference evidence="7 8" key="1">
    <citation type="submission" date="2017-04" db="EMBL/GenBank/DDBJ databases">
        <authorList>
            <person name="Afonso C.L."/>
            <person name="Miller P.J."/>
            <person name="Scott M.A."/>
            <person name="Spackman E."/>
            <person name="Goraichik I."/>
            <person name="Dimitrov K.M."/>
            <person name="Suarez D.L."/>
            <person name="Swayne D.E."/>
        </authorList>
    </citation>
    <scope>NUCLEOTIDE SEQUENCE [LARGE SCALE GENOMIC DNA]</scope>
    <source>
        <strain evidence="7 8">DSM 23236</strain>
    </source>
</reference>
<dbReference type="Gene3D" id="1.25.40.10">
    <property type="entry name" value="Tetratricopeptide repeat domain"/>
    <property type="match status" value="2"/>
</dbReference>
<dbReference type="InterPro" id="IPR019734">
    <property type="entry name" value="TPR_rpt"/>
</dbReference>
<evidence type="ECO:0000256" key="5">
    <source>
        <dbReference type="ARBA" id="ARBA00038253"/>
    </source>
</evidence>
<evidence type="ECO:0000256" key="3">
    <source>
        <dbReference type="ARBA" id="ARBA00022737"/>
    </source>
</evidence>
<dbReference type="OrthoDB" id="8581271at2"/>
<dbReference type="PANTHER" id="PTHR46630:SF1">
    <property type="entry name" value="TETRATRICOPEPTIDE REPEAT PROTEIN 29"/>
    <property type="match status" value="1"/>
</dbReference>
<dbReference type="EMBL" id="FWXD01000024">
    <property type="protein sequence ID" value="SMC28717.1"/>
    <property type="molecule type" value="Genomic_DNA"/>
</dbReference>
<dbReference type="Pfam" id="PF07719">
    <property type="entry name" value="TPR_2"/>
    <property type="match status" value="1"/>
</dbReference>
<organism evidence="7 8">
    <name type="scientific">Andreprevotia lacus DSM 23236</name>
    <dbReference type="NCBI Taxonomy" id="1121001"/>
    <lineage>
        <taxon>Bacteria</taxon>
        <taxon>Pseudomonadati</taxon>
        <taxon>Pseudomonadota</taxon>
        <taxon>Betaproteobacteria</taxon>
        <taxon>Neisseriales</taxon>
        <taxon>Chitinibacteraceae</taxon>
        <taxon>Andreprevotia</taxon>
    </lineage>
</organism>
<feature type="repeat" description="TPR" evidence="6">
    <location>
        <begin position="86"/>
        <end position="119"/>
    </location>
</feature>
<evidence type="ECO:0000256" key="2">
    <source>
        <dbReference type="ARBA" id="ARBA00022490"/>
    </source>
</evidence>
<evidence type="ECO:0000313" key="7">
    <source>
        <dbReference type="EMBL" id="SMC28717.1"/>
    </source>
</evidence>
<dbReference type="STRING" id="1121001.SAMN02745857_03376"/>
<accession>A0A1W1XXY5</accession>
<evidence type="ECO:0000256" key="1">
    <source>
        <dbReference type="ARBA" id="ARBA00004496"/>
    </source>
</evidence>
<evidence type="ECO:0000313" key="8">
    <source>
        <dbReference type="Proteomes" id="UP000192761"/>
    </source>
</evidence>
<dbReference type="SUPFAM" id="SSF48452">
    <property type="entry name" value="TPR-like"/>
    <property type="match status" value="2"/>
</dbReference>
<dbReference type="InterPro" id="IPR011990">
    <property type="entry name" value="TPR-like_helical_dom_sf"/>
</dbReference>
<dbReference type="PANTHER" id="PTHR46630">
    <property type="entry name" value="TETRATRICOPEPTIDE REPEAT PROTEIN 29"/>
    <property type="match status" value="1"/>
</dbReference>
<dbReference type="SMART" id="SM00028">
    <property type="entry name" value="TPR"/>
    <property type="match status" value="5"/>
</dbReference>
<dbReference type="RefSeq" id="WP_084092332.1">
    <property type="nucleotide sequence ID" value="NZ_FWXD01000024.1"/>
</dbReference>
<evidence type="ECO:0000256" key="6">
    <source>
        <dbReference type="PROSITE-ProRule" id="PRU00339"/>
    </source>
</evidence>
<dbReference type="AlphaFoldDB" id="A0A1W1XXY5"/>
<gene>
    <name evidence="7" type="ORF">SAMN02745857_03376</name>
</gene>
<keyword evidence="2" id="KW-0963">Cytoplasm</keyword>
<keyword evidence="3" id="KW-0677">Repeat</keyword>
<name>A0A1W1XXY5_9NEIS</name>
<comment type="subcellular location">
    <subcellularLocation>
        <location evidence="1">Cytoplasm</location>
    </subcellularLocation>
</comment>
<evidence type="ECO:0000256" key="4">
    <source>
        <dbReference type="ARBA" id="ARBA00022803"/>
    </source>
</evidence>
<dbReference type="PROSITE" id="PS50005">
    <property type="entry name" value="TPR"/>
    <property type="match status" value="1"/>
</dbReference>
<keyword evidence="8" id="KW-1185">Reference proteome</keyword>
<dbReference type="InterPro" id="IPR051476">
    <property type="entry name" value="Bac_ResReg_Asp_Phosphatase"/>
</dbReference>
<dbReference type="Proteomes" id="UP000192761">
    <property type="component" value="Unassembled WGS sequence"/>
</dbReference>